<dbReference type="RefSeq" id="WP_307198199.1">
    <property type="nucleotide sequence ID" value="NZ_JAUTAN010000001.1"/>
</dbReference>
<dbReference type="GO" id="GO:0008270">
    <property type="term" value="F:zinc ion binding"/>
    <property type="evidence" value="ECO:0007669"/>
    <property type="project" value="UniProtKB-KW"/>
</dbReference>
<evidence type="ECO:0000259" key="3">
    <source>
        <dbReference type="PROSITE" id="PS50966"/>
    </source>
</evidence>
<keyword evidence="1" id="KW-0479">Metal-binding</keyword>
<dbReference type="PROSITE" id="PS50966">
    <property type="entry name" value="ZF_SWIM"/>
    <property type="match status" value="1"/>
</dbReference>
<dbReference type="Pfam" id="PF04434">
    <property type="entry name" value="SWIM"/>
    <property type="match status" value="1"/>
</dbReference>
<dbReference type="AlphaFoldDB" id="A0AAJ1TUX3"/>
<name>A0AAJ1TUX3_9ACTN</name>
<dbReference type="Proteomes" id="UP001239215">
    <property type="component" value="Unassembled WGS sequence"/>
</dbReference>
<keyword evidence="1" id="KW-0862">Zinc</keyword>
<reference evidence="4" key="1">
    <citation type="submission" date="2023-07" db="EMBL/GenBank/DDBJ databases">
        <title>Functional and genomic diversity of the sorghum phyllosphere microbiome.</title>
        <authorList>
            <person name="Shade A."/>
        </authorList>
    </citation>
    <scope>NUCLEOTIDE SEQUENCE</scope>
    <source>
        <strain evidence="4">SORGH_AS_1067</strain>
    </source>
</reference>
<accession>A0AAJ1TUX3</accession>
<feature type="domain" description="SWIM-type" evidence="3">
    <location>
        <begin position="63"/>
        <end position="96"/>
    </location>
</feature>
<dbReference type="EMBL" id="JAUTAN010000001">
    <property type="protein sequence ID" value="MDQ1102736.1"/>
    <property type="molecule type" value="Genomic_DNA"/>
</dbReference>
<feature type="region of interest" description="Disordered" evidence="2">
    <location>
        <begin position="103"/>
        <end position="144"/>
    </location>
</feature>
<evidence type="ECO:0000313" key="4">
    <source>
        <dbReference type="EMBL" id="MDQ1102736.1"/>
    </source>
</evidence>
<keyword evidence="1" id="KW-0863">Zinc-finger</keyword>
<evidence type="ECO:0000313" key="5">
    <source>
        <dbReference type="Proteomes" id="UP001239215"/>
    </source>
</evidence>
<evidence type="ECO:0000256" key="2">
    <source>
        <dbReference type="SAM" id="MobiDB-lite"/>
    </source>
</evidence>
<protein>
    <recommendedName>
        <fullName evidence="3">SWIM-type domain-containing protein</fullName>
    </recommendedName>
</protein>
<dbReference type="InterPro" id="IPR007527">
    <property type="entry name" value="Znf_SWIM"/>
</dbReference>
<gene>
    <name evidence="4" type="ORF">QE405_000020</name>
</gene>
<evidence type="ECO:0000256" key="1">
    <source>
        <dbReference type="PROSITE-ProRule" id="PRU00325"/>
    </source>
</evidence>
<comment type="caution">
    <text evidence="4">The sequence shown here is derived from an EMBL/GenBank/DDBJ whole genome shotgun (WGS) entry which is preliminary data.</text>
</comment>
<sequence>MTTPEAADAPAERWSLERVRGAAPDAASLAAARRLTAPGSWSDCGVSATLVWGKCQGSGTAPYQVSVDLAGPAYRCSCPSRKFPCKHALALLMRWSAGDLEPGADAPDEAAAWARQRAERAASHAAAEAGSQDPVDPAVEAARAEAAAKRRDERLARMDAGVEELAVWLTDLARTGIAAARQRDLTWWESAAARLVDAQLPGVAEEVRALGRTVRHRADWAEHTVDVLGRWWLLVRAWRRRGDLDAASAADLRAVVGWAWATDEVRAGETVTDVWAVLGAHRSTDGGLLEQRTWLHGERSGHVVQVLDFAARGAPVPVARTVGSRLEATLALYPGHDPRRALLVAEPVAAGDLDRLPGGGDLAAARARRTAALAANPFVRRVPVVVADARVLPGADADTTGAVTVVDPAGRTVPGVATGADEEEATGAVWSLLARTGGHPADLFGELQDGVLRVLAVGTGDGVVGL</sequence>
<proteinExistence type="predicted"/>
<organism evidence="4 5">
    <name type="scientific">Nocardioides zeae</name>
    <dbReference type="NCBI Taxonomy" id="1457234"/>
    <lineage>
        <taxon>Bacteria</taxon>
        <taxon>Bacillati</taxon>
        <taxon>Actinomycetota</taxon>
        <taxon>Actinomycetes</taxon>
        <taxon>Propionibacteriales</taxon>
        <taxon>Nocardioidaceae</taxon>
        <taxon>Nocardioides</taxon>
    </lineage>
</organism>